<proteinExistence type="inferred from homology"/>
<keyword evidence="4" id="KW-0964">Secreted</keyword>
<name>A0A2D3V7Z2_9PEZI</name>
<dbReference type="InterPro" id="IPR017853">
    <property type="entry name" value="GH"/>
</dbReference>
<protein>
    <submittedName>
        <fullName evidence="12">Related to cell wall glucanase (Scw4)</fullName>
    </submittedName>
</protein>
<dbReference type="PANTHER" id="PTHR16631">
    <property type="entry name" value="GLUCAN 1,3-BETA-GLUCOSIDASE"/>
    <property type="match status" value="1"/>
</dbReference>
<keyword evidence="6" id="KW-0378">Hydrolase</keyword>
<organism evidence="12 13">
    <name type="scientific">Ramularia collo-cygni</name>
    <dbReference type="NCBI Taxonomy" id="112498"/>
    <lineage>
        <taxon>Eukaryota</taxon>
        <taxon>Fungi</taxon>
        <taxon>Dikarya</taxon>
        <taxon>Ascomycota</taxon>
        <taxon>Pezizomycotina</taxon>
        <taxon>Dothideomycetes</taxon>
        <taxon>Dothideomycetidae</taxon>
        <taxon>Mycosphaerellales</taxon>
        <taxon>Mycosphaerellaceae</taxon>
        <taxon>Ramularia</taxon>
    </lineage>
</organism>
<keyword evidence="3" id="KW-0134">Cell wall</keyword>
<evidence type="ECO:0000256" key="7">
    <source>
        <dbReference type="ARBA" id="ARBA00023180"/>
    </source>
</evidence>
<reference evidence="12 13" key="1">
    <citation type="submission" date="2016-03" db="EMBL/GenBank/DDBJ databases">
        <authorList>
            <person name="Ploux O."/>
        </authorList>
    </citation>
    <scope>NUCLEOTIDE SEQUENCE [LARGE SCALE GENOMIC DNA]</scope>
    <source>
        <strain evidence="12 13">URUG2</strain>
    </source>
</reference>
<dbReference type="PANTHER" id="PTHR16631:SF14">
    <property type="entry name" value="FAMILY 17 GLUCOSIDASE SCW10-RELATED"/>
    <property type="match status" value="1"/>
</dbReference>
<evidence type="ECO:0000256" key="9">
    <source>
        <dbReference type="ARBA" id="ARBA00023316"/>
    </source>
</evidence>
<dbReference type="GeneID" id="35599712"/>
<dbReference type="EMBL" id="FJUY01000006">
    <property type="protein sequence ID" value="CZT18694.1"/>
    <property type="molecule type" value="Genomic_DNA"/>
</dbReference>
<evidence type="ECO:0000256" key="3">
    <source>
        <dbReference type="ARBA" id="ARBA00022512"/>
    </source>
</evidence>
<evidence type="ECO:0000313" key="13">
    <source>
        <dbReference type="Proteomes" id="UP000225277"/>
    </source>
</evidence>
<dbReference type="Proteomes" id="UP000225277">
    <property type="component" value="Unassembled WGS sequence"/>
</dbReference>
<dbReference type="GO" id="GO:0005576">
    <property type="term" value="C:extracellular region"/>
    <property type="evidence" value="ECO:0007669"/>
    <property type="project" value="UniProtKB-ARBA"/>
</dbReference>
<dbReference type="FunFam" id="3.20.20.80:FF:000111">
    <property type="entry name" value="Soluble cell wall protein"/>
    <property type="match status" value="1"/>
</dbReference>
<keyword evidence="8" id="KW-0326">Glycosidase</keyword>
<comment type="similarity">
    <text evidence="2">Belongs to the glycosyl hydrolase 17 family.</text>
</comment>
<dbReference type="RefSeq" id="XP_023625584.1">
    <property type="nucleotide sequence ID" value="XM_023769816.1"/>
</dbReference>
<evidence type="ECO:0000256" key="10">
    <source>
        <dbReference type="SAM" id="MobiDB-lite"/>
    </source>
</evidence>
<dbReference type="GO" id="GO:0009986">
    <property type="term" value="C:cell surface"/>
    <property type="evidence" value="ECO:0007669"/>
    <property type="project" value="TreeGrafter"/>
</dbReference>
<dbReference type="AlphaFoldDB" id="A0A2D3V7Z2"/>
<sequence length="374" mass="39104">MKAGLFTIAALAASATAQVHRAHRNLHKKRDVVTAYEYATVTAPQVVVYVDGNGNPVSTGTPGGAAPTAYQAPAPAKSESPIPAAYSAPPKYNPSPAKNSPAPPAYSPAKSSAAPRPAPYASGLGMVYTPYTDAGGCKDASQVNADFEKLDGYNLFRIYGTDCNQVENVLSAAKAKKAKVFAGVFNIAEVEKEIAIIVEAAKNDWSSIDTVSIGNELVNQGTPADKVVAAIGTARTLLKAAGYTGNVVTVDTFVAMIANPSICEASDYAAANCHAFFDGGRTAEQAGDFVLEQSKRVADACGGKRVVITESGWPWQGNANGAAVPSKENQQAAIASLKSSFSKDLILFTAFDDLWKKDTADTHGCEKYYGILGH</sequence>
<evidence type="ECO:0000313" key="12">
    <source>
        <dbReference type="EMBL" id="CZT18694.1"/>
    </source>
</evidence>
<feature type="compositionally biased region" description="Low complexity" evidence="10">
    <location>
        <begin position="64"/>
        <end position="76"/>
    </location>
</feature>
<evidence type="ECO:0000256" key="5">
    <source>
        <dbReference type="ARBA" id="ARBA00022729"/>
    </source>
</evidence>
<keyword evidence="5 11" id="KW-0732">Signal</keyword>
<dbReference type="InterPro" id="IPR050732">
    <property type="entry name" value="Beta-glucan_modifiers"/>
</dbReference>
<evidence type="ECO:0000256" key="11">
    <source>
        <dbReference type="SAM" id="SignalP"/>
    </source>
</evidence>
<feature type="signal peptide" evidence="11">
    <location>
        <begin position="1"/>
        <end position="17"/>
    </location>
</feature>
<evidence type="ECO:0000256" key="1">
    <source>
        <dbReference type="ARBA" id="ARBA00004191"/>
    </source>
</evidence>
<evidence type="ECO:0000256" key="8">
    <source>
        <dbReference type="ARBA" id="ARBA00023295"/>
    </source>
</evidence>
<keyword evidence="7" id="KW-0325">Glycoprotein</keyword>
<dbReference type="Gene3D" id="3.20.20.80">
    <property type="entry name" value="Glycosidases"/>
    <property type="match status" value="2"/>
</dbReference>
<keyword evidence="9" id="KW-0961">Cell wall biogenesis/degradation</keyword>
<dbReference type="GO" id="GO:0071555">
    <property type="term" value="P:cell wall organization"/>
    <property type="evidence" value="ECO:0007669"/>
    <property type="project" value="UniProtKB-KW"/>
</dbReference>
<keyword evidence="13" id="KW-1185">Reference proteome</keyword>
<gene>
    <name evidence="12" type="ORF">RCC_04538</name>
</gene>
<comment type="subcellular location">
    <subcellularLocation>
        <location evidence="1">Secreted</location>
        <location evidence="1">Cell wall</location>
    </subcellularLocation>
</comment>
<dbReference type="STRING" id="112498.A0A2D3V7Z2"/>
<dbReference type="GO" id="GO:0009277">
    <property type="term" value="C:fungal-type cell wall"/>
    <property type="evidence" value="ECO:0007669"/>
    <property type="project" value="TreeGrafter"/>
</dbReference>
<dbReference type="OrthoDB" id="941679at2759"/>
<evidence type="ECO:0000256" key="2">
    <source>
        <dbReference type="ARBA" id="ARBA00008773"/>
    </source>
</evidence>
<evidence type="ECO:0000256" key="6">
    <source>
        <dbReference type="ARBA" id="ARBA00022801"/>
    </source>
</evidence>
<dbReference type="SUPFAM" id="SSF51445">
    <property type="entry name" value="(Trans)glycosidases"/>
    <property type="match status" value="1"/>
</dbReference>
<feature type="chain" id="PRO_5013716467" evidence="11">
    <location>
        <begin position="18"/>
        <end position="374"/>
    </location>
</feature>
<feature type="region of interest" description="Disordered" evidence="10">
    <location>
        <begin position="59"/>
        <end position="113"/>
    </location>
</feature>
<dbReference type="GO" id="GO:0042973">
    <property type="term" value="F:glucan endo-1,3-beta-D-glucosidase activity"/>
    <property type="evidence" value="ECO:0007669"/>
    <property type="project" value="TreeGrafter"/>
</dbReference>
<accession>A0A2D3V7Z2</accession>
<evidence type="ECO:0000256" key="4">
    <source>
        <dbReference type="ARBA" id="ARBA00022525"/>
    </source>
</evidence>